<comment type="caution">
    <text evidence="1">The sequence shown here is derived from an EMBL/GenBank/DDBJ whole genome shotgun (WGS) entry which is preliminary data.</text>
</comment>
<dbReference type="EMBL" id="JBFOLJ010000003">
    <property type="protein sequence ID" value="KAL2550606.1"/>
    <property type="molecule type" value="Genomic_DNA"/>
</dbReference>
<evidence type="ECO:0000313" key="1">
    <source>
        <dbReference type="EMBL" id="KAL2550606.1"/>
    </source>
</evidence>
<dbReference type="AlphaFoldDB" id="A0ABD1WLN9"/>
<keyword evidence="2" id="KW-1185">Reference proteome</keyword>
<name>A0ABD1WLN9_9LAMI</name>
<organism evidence="1 2">
    <name type="scientific">Forsythia ovata</name>
    <dbReference type="NCBI Taxonomy" id="205694"/>
    <lineage>
        <taxon>Eukaryota</taxon>
        <taxon>Viridiplantae</taxon>
        <taxon>Streptophyta</taxon>
        <taxon>Embryophyta</taxon>
        <taxon>Tracheophyta</taxon>
        <taxon>Spermatophyta</taxon>
        <taxon>Magnoliopsida</taxon>
        <taxon>eudicotyledons</taxon>
        <taxon>Gunneridae</taxon>
        <taxon>Pentapetalae</taxon>
        <taxon>asterids</taxon>
        <taxon>lamiids</taxon>
        <taxon>Lamiales</taxon>
        <taxon>Oleaceae</taxon>
        <taxon>Forsythieae</taxon>
        <taxon>Forsythia</taxon>
    </lineage>
</organism>
<sequence length="117" mass="13101">MAEIICKLEIPRNAGTCWDFSAVLENTVNKNTKRSTISKQLINACLKHGEGWVKKIKDTPQVVSLLFKQSDAVQNTIQKSSISPFNLQNLQILNCTQKSIHISKHNDHRTMAAIVVS</sequence>
<proteinExistence type="predicted"/>
<accession>A0ABD1WLN9</accession>
<dbReference type="Proteomes" id="UP001604277">
    <property type="component" value="Unassembled WGS sequence"/>
</dbReference>
<gene>
    <name evidence="1" type="ORF">Fot_12136</name>
</gene>
<reference evidence="2" key="1">
    <citation type="submission" date="2024-07" db="EMBL/GenBank/DDBJ databases">
        <title>Two chromosome-level genome assemblies of Korean endemic species Abeliophyllum distichum and Forsythia ovata (Oleaceae).</title>
        <authorList>
            <person name="Jang H."/>
        </authorList>
    </citation>
    <scope>NUCLEOTIDE SEQUENCE [LARGE SCALE GENOMIC DNA]</scope>
</reference>
<protein>
    <submittedName>
        <fullName evidence="1">Uncharacterized protein</fullName>
    </submittedName>
</protein>
<evidence type="ECO:0000313" key="2">
    <source>
        <dbReference type="Proteomes" id="UP001604277"/>
    </source>
</evidence>